<dbReference type="KEGG" id="ssai:N0B31_03280"/>
<dbReference type="RefSeq" id="WP_260594396.1">
    <property type="nucleotide sequence ID" value="NZ_CP104003.1"/>
</dbReference>
<organism evidence="2 3">
    <name type="scientific">Salinirubellus salinus</name>
    <dbReference type="NCBI Taxonomy" id="1364945"/>
    <lineage>
        <taxon>Archaea</taxon>
        <taxon>Methanobacteriati</taxon>
        <taxon>Methanobacteriota</taxon>
        <taxon>Stenosarchaea group</taxon>
        <taxon>Halobacteria</taxon>
        <taxon>Halobacteriales</taxon>
        <taxon>Natronomonadaceae</taxon>
        <taxon>Salinirubellus</taxon>
    </lineage>
</organism>
<name>A0A9E7R500_9EURY</name>
<protein>
    <submittedName>
        <fullName evidence="2">DUF5305 domain-containing protein</fullName>
    </submittedName>
</protein>
<dbReference type="AlphaFoldDB" id="A0A9E7R500"/>
<gene>
    <name evidence="2" type="ORF">N0B31_03280</name>
</gene>
<dbReference type="Proteomes" id="UP001057580">
    <property type="component" value="Chromosome"/>
</dbReference>
<accession>A0A9E7R500</accession>
<reference evidence="2" key="1">
    <citation type="submission" date="2022-09" db="EMBL/GenBank/DDBJ databases">
        <title>Diverse halophilic archaea isolated from saline environments.</title>
        <authorList>
            <person name="Cui H.-L."/>
        </authorList>
    </citation>
    <scope>NUCLEOTIDE SEQUENCE</scope>
    <source>
        <strain evidence="2">ZS-35-S2</strain>
    </source>
</reference>
<feature type="region of interest" description="Disordered" evidence="1">
    <location>
        <begin position="350"/>
        <end position="383"/>
    </location>
</feature>
<keyword evidence="3" id="KW-1185">Reference proteome</keyword>
<sequence length="383" mass="41360">MSGRESVRLRRAVGDRFGALVGLLLVLALVGGAFTYTTHVEPGTHVEERTVSSWESTAGYAHSATVTSENGVFGVGRTLSDRALYFDAITPTLDGELRYGYEATGEGELTVRSSSTLVVRAVGERDDREVVYWRVSEPLGRPSSSTIAPGETFTAPFGTNVSALKERVARIETELGGSPGTPEASVLTRVRVSGTVNGEQVSRSREFTMTLTLDEGGTYRVLGDEEITRTTNSTERVVVRDEYGPLRRAGAPALLALSLLGLVGLVAARSTDRLEVTEAERSRSAFERAREEFDEWITPADVDPPTDPVRVHTLEGLVDLAIDTGERVLEAPERERYYVFGQQDYVYEAPAPFADGEPGAAESTTDTDDEGDGGDDTPVEDAS</sequence>
<dbReference type="GeneID" id="74941412"/>
<evidence type="ECO:0000256" key="1">
    <source>
        <dbReference type="SAM" id="MobiDB-lite"/>
    </source>
</evidence>
<dbReference type="Pfam" id="PF17231">
    <property type="entry name" value="DUF5305"/>
    <property type="match status" value="1"/>
</dbReference>
<dbReference type="EMBL" id="CP104003">
    <property type="protein sequence ID" value="UWM55314.1"/>
    <property type="molecule type" value="Genomic_DNA"/>
</dbReference>
<feature type="compositionally biased region" description="Acidic residues" evidence="1">
    <location>
        <begin position="365"/>
        <end position="383"/>
    </location>
</feature>
<evidence type="ECO:0000313" key="3">
    <source>
        <dbReference type="Proteomes" id="UP001057580"/>
    </source>
</evidence>
<dbReference type="InterPro" id="IPR035185">
    <property type="entry name" value="DUF5305"/>
</dbReference>
<proteinExistence type="predicted"/>
<evidence type="ECO:0000313" key="2">
    <source>
        <dbReference type="EMBL" id="UWM55314.1"/>
    </source>
</evidence>